<evidence type="ECO:0000313" key="1">
    <source>
        <dbReference type="EMBL" id="CAK9023031.1"/>
    </source>
</evidence>
<sequence>MQNPSVEAAQWRGCFGAWVGFGRNSSRYREGGDFQSPDYEHSDEDFLHTWRHKKTGIIVWKDAMDLSSKPNAKVFFHYTSALAFHNITALEKEAAEVFASLVTEGPRANAWWGAGVYSVPKPPDEWTNRRQLLDNNFRRMMRRDLEQHGESYVDEEYPPRAGFCIPLLIDPENVYDVSERATPEMQAAGKLPGINLADKPLNEPGQPKRCCVVLRVLGADGVSNAQPDWSTSSECARLMRRLLRSKLKRRNAWARPCSAGDSWPKPSRSCAQRWKIRSGDLVPSTETR</sequence>
<proteinExistence type="predicted"/>
<reference evidence="1 2" key="1">
    <citation type="submission" date="2024-02" db="EMBL/GenBank/DDBJ databases">
        <authorList>
            <person name="Chen Y."/>
            <person name="Shah S."/>
            <person name="Dougan E. K."/>
            <person name="Thang M."/>
            <person name="Chan C."/>
        </authorList>
    </citation>
    <scope>NUCLEOTIDE SEQUENCE [LARGE SCALE GENOMIC DNA]</scope>
</reference>
<dbReference type="Proteomes" id="UP001642464">
    <property type="component" value="Unassembled WGS sequence"/>
</dbReference>
<accession>A0ABP0K8Y9</accession>
<protein>
    <submittedName>
        <fullName evidence="1">Nephrocystin-3</fullName>
    </submittedName>
</protein>
<name>A0ABP0K8Y9_9DINO</name>
<dbReference type="EMBL" id="CAXAMM010010313">
    <property type="protein sequence ID" value="CAK9023031.1"/>
    <property type="molecule type" value="Genomic_DNA"/>
</dbReference>
<comment type="caution">
    <text evidence="1">The sequence shown here is derived from an EMBL/GenBank/DDBJ whole genome shotgun (WGS) entry which is preliminary data.</text>
</comment>
<organism evidence="1 2">
    <name type="scientific">Durusdinium trenchii</name>
    <dbReference type="NCBI Taxonomy" id="1381693"/>
    <lineage>
        <taxon>Eukaryota</taxon>
        <taxon>Sar</taxon>
        <taxon>Alveolata</taxon>
        <taxon>Dinophyceae</taxon>
        <taxon>Suessiales</taxon>
        <taxon>Symbiodiniaceae</taxon>
        <taxon>Durusdinium</taxon>
    </lineage>
</organism>
<gene>
    <name evidence="1" type="ORF">SCF082_LOCUS16034</name>
</gene>
<keyword evidence="2" id="KW-1185">Reference proteome</keyword>
<evidence type="ECO:0000313" key="2">
    <source>
        <dbReference type="Proteomes" id="UP001642464"/>
    </source>
</evidence>